<organism evidence="2">
    <name type="scientific">uncultured Caudovirales phage</name>
    <dbReference type="NCBI Taxonomy" id="2100421"/>
    <lineage>
        <taxon>Viruses</taxon>
        <taxon>Duplodnaviria</taxon>
        <taxon>Heunggongvirae</taxon>
        <taxon>Uroviricota</taxon>
        <taxon>Caudoviricetes</taxon>
        <taxon>Peduoviridae</taxon>
        <taxon>Maltschvirus</taxon>
        <taxon>Maltschvirus maltsch</taxon>
    </lineage>
</organism>
<gene>
    <name evidence="2" type="ORF">UFOVP679_5</name>
</gene>
<accession>A0A6J5NEF5</accession>
<evidence type="ECO:0000256" key="1">
    <source>
        <dbReference type="SAM" id="Phobius"/>
    </source>
</evidence>
<reference evidence="2" key="1">
    <citation type="submission" date="2020-04" db="EMBL/GenBank/DDBJ databases">
        <authorList>
            <person name="Chiriac C."/>
            <person name="Salcher M."/>
            <person name="Ghai R."/>
            <person name="Kavagutti S V."/>
        </authorList>
    </citation>
    <scope>NUCLEOTIDE SEQUENCE</scope>
</reference>
<proteinExistence type="predicted"/>
<evidence type="ECO:0000313" key="2">
    <source>
        <dbReference type="EMBL" id="CAB4157167.1"/>
    </source>
</evidence>
<keyword evidence="1" id="KW-1133">Transmembrane helix</keyword>
<name>A0A6J5NEF5_9CAUD</name>
<feature type="transmembrane region" description="Helical" evidence="1">
    <location>
        <begin position="53"/>
        <end position="74"/>
    </location>
</feature>
<dbReference type="EMBL" id="LR796660">
    <property type="protein sequence ID" value="CAB4157167.1"/>
    <property type="molecule type" value="Genomic_DNA"/>
</dbReference>
<sequence length="75" mass="8170">MEPDAEMAAKVAKLQSAVEHLKQDFERHRDNEFLETKTITLANERRLGWGMGAAAGAGAMLTMLAPKLAAFLGIK</sequence>
<keyword evidence="1" id="KW-0472">Membrane</keyword>
<protein>
    <submittedName>
        <fullName evidence="2">Uncharacterized protein</fullName>
    </submittedName>
</protein>
<keyword evidence="1" id="KW-0812">Transmembrane</keyword>